<dbReference type="KEGG" id="smon:AWR27_23805"/>
<accession>A0A1P9X346</accession>
<evidence type="ECO:0000256" key="2">
    <source>
        <dbReference type="SAM" id="Phobius"/>
    </source>
</evidence>
<dbReference type="PANTHER" id="PTHR36565:SF1">
    <property type="entry name" value="UPF0332 PROTEIN TM_1000"/>
    <property type="match status" value="1"/>
</dbReference>
<feature type="domain" description="HEPN" evidence="3">
    <location>
        <begin position="1"/>
        <end position="113"/>
    </location>
</feature>
<dbReference type="Pfam" id="PF05168">
    <property type="entry name" value="HEPN"/>
    <property type="match status" value="1"/>
</dbReference>
<evidence type="ECO:0000313" key="4">
    <source>
        <dbReference type="EMBL" id="AQG82052.1"/>
    </source>
</evidence>
<keyword evidence="5" id="KW-1185">Reference proteome</keyword>
<name>A0A1P9X346_9BACT</name>
<keyword evidence="2" id="KW-1133">Transmembrane helix</keyword>
<evidence type="ECO:0000256" key="1">
    <source>
        <dbReference type="ARBA" id="ARBA00038248"/>
    </source>
</evidence>
<protein>
    <recommendedName>
        <fullName evidence="3">HEPN domain-containing protein</fullName>
    </recommendedName>
</protein>
<sequence>MRKADFYLRAAKHDLLSDLPAAAITPAYYCFFWLVRGLLYEKGITTKRHSAAREMFSLHYIKTGEIPARFKDDFAILFDRRQFADYDLDSDFPVDEVVRLVNMAEGFLNFVKENYA</sequence>
<dbReference type="EMBL" id="CP014263">
    <property type="protein sequence ID" value="AQG82052.1"/>
    <property type="molecule type" value="Genomic_DNA"/>
</dbReference>
<feature type="transmembrane region" description="Helical" evidence="2">
    <location>
        <begin position="20"/>
        <end position="39"/>
    </location>
</feature>
<gene>
    <name evidence="4" type="ORF">AWR27_23805</name>
</gene>
<reference evidence="4 5" key="1">
    <citation type="submission" date="2016-01" db="EMBL/GenBank/DDBJ databases">
        <authorList>
            <person name="Oliw E.H."/>
        </authorList>
    </citation>
    <scope>NUCLEOTIDE SEQUENCE [LARGE SCALE GENOMIC DNA]</scope>
    <source>
        <strain evidence="4 5">DY10</strain>
    </source>
</reference>
<evidence type="ECO:0000259" key="3">
    <source>
        <dbReference type="Pfam" id="PF05168"/>
    </source>
</evidence>
<proteinExistence type="inferred from homology"/>
<comment type="similarity">
    <text evidence="1">Belongs to the UPF0332 family.</text>
</comment>
<dbReference type="PANTHER" id="PTHR36565">
    <property type="entry name" value="UPF0332 PROTEIN TM_1000"/>
    <property type="match status" value="1"/>
</dbReference>
<organism evidence="4 5">
    <name type="scientific">Spirosoma montaniterrae</name>
    <dbReference type="NCBI Taxonomy" id="1178516"/>
    <lineage>
        <taxon>Bacteria</taxon>
        <taxon>Pseudomonadati</taxon>
        <taxon>Bacteroidota</taxon>
        <taxon>Cytophagia</taxon>
        <taxon>Cytophagales</taxon>
        <taxon>Cytophagaceae</taxon>
        <taxon>Spirosoma</taxon>
    </lineage>
</organism>
<keyword evidence="2" id="KW-0812">Transmembrane</keyword>
<dbReference type="Gene3D" id="1.20.120.330">
    <property type="entry name" value="Nucleotidyltransferases domain 2"/>
    <property type="match status" value="1"/>
</dbReference>
<evidence type="ECO:0000313" key="5">
    <source>
        <dbReference type="Proteomes" id="UP000187941"/>
    </source>
</evidence>
<dbReference type="InterPro" id="IPR052226">
    <property type="entry name" value="UPF0332_toxin"/>
</dbReference>
<dbReference type="STRING" id="1178516.AWR27_23805"/>
<dbReference type="AlphaFoldDB" id="A0A1P9X346"/>
<keyword evidence="2" id="KW-0472">Membrane</keyword>
<dbReference type="InterPro" id="IPR007842">
    <property type="entry name" value="HEPN_dom"/>
</dbReference>
<dbReference type="Proteomes" id="UP000187941">
    <property type="component" value="Chromosome"/>
</dbReference>